<dbReference type="PANTHER" id="PTHR22602:SF0">
    <property type="entry name" value="TRANSFERASE CAF17, MITOCHONDRIAL-RELATED"/>
    <property type="match status" value="1"/>
</dbReference>
<keyword evidence="3" id="KW-0496">Mitochondrion</keyword>
<dbReference type="InterPro" id="IPR057460">
    <property type="entry name" value="CAF17_C"/>
</dbReference>
<dbReference type="Pfam" id="PF25455">
    <property type="entry name" value="Beta-barrel_CAF17_C"/>
    <property type="match status" value="1"/>
</dbReference>
<sequence length="409" mass="43875">MNTAFLAPSRTVLVRPTSACWRCRRSLRLHSSDAPGRPGQLLPPAPPSAGMARLASRRLISVAGPDAAKFLQGIITANMVPAAGASARPHGFYSAFLNSQGRVLHDVFVYRNTLSRPAVEIDPAFLVEVDAEQARTLEKHMRRYRLRAKVDVQLLDDDELAVWHAWGEGAASAAAAAAATASPDVITVCDTRAPGLGWRHVAASSGLPPPLALAVDAVDEFAYRIRRYLWGVAEGQREIQPGQALPLESNIDLMGGIDFHKGCYVGQELTIRTRHRGVVRKRVLPCVLYPDAENVDVPTQLDYAPHDISRDLAIPPETSIGRVGKKGRSAGKWLAGIGNVGLALCRLEPMTDIVLPDEAAATAAAAASSTPGTFVMAWPADEGTDQAASSVRIRAFVPEWLRQGLAPSS</sequence>
<evidence type="ECO:0000256" key="1">
    <source>
        <dbReference type="ARBA" id="ARBA00004305"/>
    </source>
</evidence>
<evidence type="ECO:0000256" key="5">
    <source>
        <dbReference type="ARBA" id="ARBA00093637"/>
    </source>
</evidence>
<dbReference type="NCBIfam" id="TIGR03317">
    <property type="entry name" value="ygfZ_signature"/>
    <property type="match status" value="1"/>
</dbReference>
<dbReference type="EMBL" id="GL629735">
    <property type="protein sequence ID" value="EFX05261.1"/>
    <property type="molecule type" value="Genomic_DNA"/>
</dbReference>
<keyword evidence="2" id="KW-0809">Transit peptide</keyword>
<dbReference type="InterPro" id="IPR017703">
    <property type="entry name" value="YgfZ/GCV_T_CS"/>
</dbReference>
<dbReference type="InterPro" id="IPR045179">
    <property type="entry name" value="YgfZ/GcvT"/>
</dbReference>
<dbReference type="eggNOG" id="KOG2929">
    <property type="taxonomic scope" value="Eukaryota"/>
</dbReference>
<evidence type="ECO:0000313" key="7">
    <source>
        <dbReference type="EMBL" id="EFX05261.1"/>
    </source>
</evidence>
<dbReference type="PANTHER" id="PTHR22602">
    <property type="entry name" value="TRANSFERASE CAF17, MITOCHONDRIAL-RELATED"/>
    <property type="match status" value="1"/>
</dbReference>
<reference evidence="7 8" key="1">
    <citation type="journal article" date="2011" name="Proc. Natl. Acad. Sci. U.S.A.">
        <title>Genome and transcriptome analyses of the mountain pine beetle-fungal symbiont Grosmannia clavigera, a lodgepole pine pathogen.</title>
        <authorList>
            <person name="DiGuistini S."/>
            <person name="Wang Y."/>
            <person name="Liao N.Y."/>
            <person name="Taylor G."/>
            <person name="Tanguay P."/>
            <person name="Feau N."/>
            <person name="Henrissat B."/>
            <person name="Chan S.K."/>
            <person name="Hesse-Orce U."/>
            <person name="Alamouti S.M."/>
            <person name="Tsui C.K.M."/>
            <person name="Docking R.T."/>
            <person name="Levasseur A."/>
            <person name="Haridas S."/>
            <person name="Robertson G."/>
            <person name="Birol I."/>
            <person name="Holt R.A."/>
            <person name="Marra M.A."/>
            <person name="Hamelin R.C."/>
            <person name="Hirst M."/>
            <person name="Jones S.J.M."/>
            <person name="Bohlmann J."/>
            <person name="Breuil C."/>
        </authorList>
    </citation>
    <scope>NUCLEOTIDE SEQUENCE [LARGE SCALE GENOMIC DNA]</scope>
    <source>
        <strain evidence="8">kw1407 / UAMH 11150</strain>
    </source>
</reference>
<dbReference type="GO" id="GO:0005759">
    <property type="term" value="C:mitochondrial matrix"/>
    <property type="evidence" value="ECO:0007669"/>
    <property type="project" value="UniProtKB-SubCell"/>
</dbReference>
<organism evidence="8">
    <name type="scientific">Grosmannia clavigera (strain kw1407 / UAMH 11150)</name>
    <name type="common">Blue stain fungus</name>
    <name type="synonym">Graphiocladiella clavigera</name>
    <dbReference type="NCBI Taxonomy" id="655863"/>
    <lineage>
        <taxon>Eukaryota</taxon>
        <taxon>Fungi</taxon>
        <taxon>Dikarya</taxon>
        <taxon>Ascomycota</taxon>
        <taxon>Pezizomycotina</taxon>
        <taxon>Sordariomycetes</taxon>
        <taxon>Sordariomycetidae</taxon>
        <taxon>Ophiostomatales</taxon>
        <taxon>Ophiostomataceae</taxon>
        <taxon>Leptographium</taxon>
    </lineage>
</organism>
<keyword evidence="7" id="KW-0808">Transferase</keyword>
<gene>
    <name evidence="7" type="ORF">CMQ_3330</name>
</gene>
<comment type="subcellular location">
    <subcellularLocation>
        <location evidence="1">Mitochondrion matrix</location>
    </subcellularLocation>
</comment>
<protein>
    <recommendedName>
        <fullName evidence="5">Iron-sulfur cluster assembly factor IBA57 homolog, mitochondrial</fullName>
    </recommendedName>
</protein>
<dbReference type="InterPro" id="IPR027266">
    <property type="entry name" value="TrmE/GcvT-like"/>
</dbReference>
<name>F0XAL2_GROCL</name>
<dbReference type="GeneID" id="25976419"/>
<evidence type="ECO:0000256" key="2">
    <source>
        <dbReference type="ARBA" id="ARBA00022946"/>
    </source>
</evidence>
<keyword evidence="7" id="KW-0489">Methyltransferase</keyword>
<dbReference type="STRING" id="655863.F0XAL2"/>
<accession>F0XAL2</accession>
<dbReference type="GO" id="GO:0016226">
    <property type="term" value="P:iron-sulfur cluster assembly"/>
    <property type="evidence" value="ECO:0007669"/>
    <property type="project" value="TreeGrafter"/>
</dbReference>
<evidence type="ECO:0000313" key="8">
    <source>
        <dbReference type="Proteomes" id="UP000007796"/>
    </source>
</evidence>
<dbReference type="Gene3D" id="2.40.30.160">
    <property type="match status" value="1"/>
</dbReference>
<proteinExistence type="inferred from homology"/>
<dbReference type="FunCoup" id="F0XAL2">
    <property type="interactions" value="249"/>
</dbReference>
<dbReference type="GO" id="GO:0008168">
    <property type="term" value="F:methyltransferase activity"/>
    <property type="evidence" value="ECO:0007669"/>
    <property type="project" value="UniProtKB-KW"/>
</dbReference>
<evidence type="ECO:0000256" key="3">
    <source>
        <dbReference type="ARBA" id="ARBA00023128"/>
    </source>
</evidence>
<dbReference type="RefSeq" id="XP_014174743.1">
    <property type="nucleotide sequence ID" value="XM_014319268.1"/>
</dbReference>
<dbReference type="OrthoDB" id="191995at2759"/>
<feature type="domain" description="CAF17 C-terminal" evidence="6">
    <location>
        <begin position="280"/>
        <end position="401"/>
    </location>
</feature>
<keyword evidence="8" id="KW-1185">Reference proteome</keyword>
<dbReference type="InParanoid" id="F0XAL2"/>
<dbReference type="Gene3D" id="3.30.1360.120">
    <property type="entry name" value="Probable tRNA modification gtpase trme, domain 1"/>
    <property type="match status" value="1"/>
</dbReference>
<evidence type="ECO:0000256" key="4">
    <source>
        <dbReference type="ARBA" id="ARBA00093447"/>
    </source>
</evidence>
<evidence type="ECO:0000259" key="6">
    <source>
        <dbReference type="Pfam" id="PF25455"/>
    </source>
</evidence>
<dbReference type="GO" id="GO:0032259">
    <property type="term" value="P:methylation"/>
    <property type="evidence" value="ECO:0007669"/>
    <property type="project" value="UniProtKB-KW"/>
</dbReference>
<comment type="similarity">
    <text evidence="4">Belongs to the GcvT family. CAF17/IBA57 subfamily.</text>
</comment>
<dbReference type="AlphaFoldDB" id="F0XAL2"/>
<dbReference type="SUPFAM" id="SSF103025">
    <property type="entry name" value="Folate-binding domain"/>
    <property type="match status" value="1"/>
</dbReference>
<dbReference type="HOGENOM" id="CLU_007884_7_0_1"/>
<dbReference type="Proteomes" id="UP000007796">
    <property type="component" value="Unassembled WGS sequence"/>
</dbReference>